<gene>
    <name evidence="1" type="primary">Acey_s0264.g634</name>
    <name evidence="1" type="ORF">Y032_0264g634</name>
</gene>
<reference evidence="2" key="1">
    <citation type="journal article" date="2015" name="Nat. Genet.">
        <title>The genome and transcriptome of the zoonotic hookworm Ancylostoma ceylanicum identify infection-specific gene families.</title>
        <authorList>
            <person name="Schwarz E.M."/>
            <person name="Hu Y."/>
            <person name="Antoshechkin I."/>
            <person name="Miller M.M."/>
            <person name="Sternberg P.W."/>
            <person name="Aroian R.V."/>
        </authorList>
    </citation>
    <scope>NUCLEOTIDE SEQUENCE</scope>
    <source>
        <strain evidence="2">HY135</strain>
    </source>
</reference>
<comment type="caution">
    <text evidence="1">The sequence shown here is derived from an EMBL/GenBank/DDBJ whole genome shotgun (WGS) entry which is preliminary data.</text>
</comment>
<dbReference type="AlphaFoldDB" id="A0A016S9M2"/>
<name>A0A016S9M2_9BILA</name>
<evidence type="ECO:0008006" key="3">
    <source>
        <dbReference type="Google" id="ProtNLM"/>
    </source>
</evidence>
<evidence type="ECO:0000313" key="2">
    <source>
        <dbReference type="Proteomes" id="UP000024635"/>
    </source>
</evidence>
<organism evidence="1 2">
    <name type="scientific">Ancylostoma ceylanicum</name>
    <dbReference type="NCBI Taxonomy" id="53326"/>
    <lineage>
        <taxon>Eukaryota</taxon>
        <taxon>Metazoa</taxon>
        <taxon>Ecdysozoa</taxon>
        <taxon>Nematoda</taxon>
        <taxon>Chromadorea</taxon>
        <taxon>Rhabditida</taxon>
        <taxon>Rhabditina</taxon>
        <taxon>Rhabditomorpha</taxon>
        <taxon>Strongyloidea</taxon>
        <taxon>Ancylostomatidae</taxon>
        <taxon>Ancylostomatinae</taxon>
        <taxon>Ancylostoma</taxon>
    </lineage>
</organism>
<proteinExistence type="predicted"/>
<sequence>MESGSTRRHCAAKQSSATLEDVGGLDENNVRLRVNGQRYNPLRFVDDIILVTPSISEAERMLTDVDDVCAEIGLQLILTKTVFMRNG</sequence>
<dbReference type="Proteomes" id="UP000024635">
    <property type="component" value="Unassembled WGS sequence"/>
</dbReference>
<keyword evidence="2" id="KW-1185">Reference proteome</keyword>
<accession>A0A016S9M2</accession>
<evidence type="ECO:0000313" key="1">
    <source>
        <dbReference type="EMBL" id="EYB87388.1"/>
    </source>
</evidence>
<protein>
    <recommendedName>
        <fullName evidence="3">Reverse transcriptase domain-containing protein</fullName>
    </recommendedName>
</protein>
<dbReference type="EMBL" id="JARK01001600">
    <property type="protein sequence ID" value="EYB87388.1"/>
    <property type="molecule type" value="Genomic_DNA"/>
</dbReference>